<comment type="caution">
    <text evidence="2">The sequence shown here is derived from an EMBL/GenBank/DDBJ whole genome shotgun (WGS) entry which is preliminary data.</text>
</comment>
<dbReference type="OrthoDB" id="8197438at2759"/>
<dbReference type="AlphaFoldDB" id="A0A4C1TSV1"/>
<dbReference type="Proteomes" id="UP000299102">
    <property type="component" value="Unassembled WGS sequence"/>
</dbReference>
<keyword evidence="3" id="KW-1185">Reference proteome</keyword>
<feature type="compositionally biased region" description="Polar residues" evidence="1">
    <location>
        <begin position="50"/>
        <end position="65"/>
    </location>
</feature>
<organism evidence="2 3">
    <name type="scientific">Eumeta variegata</name>
    <name type="common">Bagworm moth</name>
    <name type="synonym">Eumeta japonica</name>
    <dbReference type="NCBI Taxonomy" id="151549"/>
    <lineage>
        <taxon>Eukaryota</taxon>
        <taxon>Metazoa</taxon>
        <taxon>Ecdysozoa</taxon>
        <taxon>Arthropoda</taxon>
        <taxon>Hexapoda</taxon>
        <taxon>Insecta</taxon>
        <taxon>Pterygota</taxon>
        <taxon>Neoptera</taxon>
        <taxon>Endopterygota</taxon>
        <taxon>Lepidoptera</taxon>
        <taxon>Glossata</taxon>
        <taxon>Ditrysia</taxon>
        <taxon>Tineoidea</taxon>
        <taxon>Psychidae</taxon>
        <taxon>Oiketicinae</taxon>
        <taxon>Eumeta</taxon>
    </lineage>
</organism>
<feature type="compositionally biased region" description="Basic and acidic residues" evidence="1">
    <location>
        <begin position="119"/>
        <end position="129"/>
    </location>
</feature>
<feature type="region of interest" description="Disordered" evidence="1">
    <location>
        <begin position="118"/>
        <end position="212"/>
    </location>
</feature>
<evidence type="ECO:0000313" key="3">
    <source>
        <dbReference type="Proteomes" id="UP000299102"/>
    </source>
</evidence>
<name>A0A4C1TSV1_EUMVA</name>
<feature type="compositionally biased region" description="Low complexity" evidence="1">
    <location>
        <begin position="20"/>
        <end position="38"/>
    </location>
</feature>
<gene>
    <name evidence="2" type="ORF">EVAR_8153_1</name>
</gene>
<sequence>MATRSPRDKPQNVTSPKITPRPTAASAARASRNTAGPGATPPPKAVPSRAPSSPNALKTKTTLGQRHTYKAEIKTEGKDLHKTELESLNADKIWESNMIITNSTSEENKMNADISVQEIHIEKKAEPTHRPRTPISETQTVKSRPQTPRTPSRPATPSHPAAQRMNADSRPATARSRLRTPGDAQPAGAAAAQQLVPSRSPAHTDPPQDALGDSTTVILEADSESLRSMFNSRKNQFNQMKKELDIKQQSVLKAFDQLRSLHDRISQDGATDPGLIPQDLVVLNVTDWAAGEIAQWYRGSNGTEEVEELLNNPQPLDENIVKDVSARITEIPASFADLCLRAFTARQDIIDWVKELVTGTENGSGEALDKIAKLNTQGLDLCEALRDMKGRADGVVTTVIELSK</sequence>
<accession>A0A4C1TSV1</accession>
<feature type="compositionally biased region" description="Low complexity" evidence="1">
    <location>
        <begin position="184"/>
        <end position="194"/>
    </location>
</feature>
<feature type="compositionally biased region" description="Basic and acidic residues" evidence="1">
    <location>
        <begin position="1"/>
        <end position="10"/>
    </location>
</feature>
<feature type="region of interest" description="Disordered" evidence="1">
    <location>
        <begin position="1"/>
        <end position="77"/>
    </location>
</feature>
<evidence type="ECO:0000256" key="1">
    <source>
        <dbReference type="SAM" id="MobiDB-lite"/>
    </source>
</evidence>
<proteinExistence type="predicted"/>
<protein>
    <submittedName>
        <fullName evidence="2">Uncharacterized protein</fullName>
    </submittedName>
</protein>
<reference evidence="2 3" key="1">
    <citation type="journal article" date="2019" name="Commun. Biol.">
        <title>The bagworm genome reveals a unique fibroin gene that provides high tensile strength.</title>
        <authorList>
            <person name="Kono N."/>
            <person name="Nakamura H."/>
            <person name="Ohtoshi R."/>
            <person name="Tomita M."/>
            <person name="Numata K."/>
            <person name="Arakawa K."/>
        </authorList>
    </citation>
    <scope>NUCLEOTIDE SEQUENCE [LARGE SCALE GENOMIC DNA]</scope>
</reference>
<feature type="compositionally biased region" description="Low complexity" evidence="1">
    <location>
        <begin position="143"/>
        <end position="162"/>
    </location>
</feature>
<evidence type="ECO:0000313" key="2">
    <source>
        <dbReference type="EMBL" id="GBP17090.1"/>
    </source>
</evidence>
<dbReference type="EMBL" id="BGZK01000084">
    <property type="protein sequence ID" value="GBP17090.1"/>
    <property type="molecule type" value="Genomic_DNA"/>
</dbReference>